<protein>
    <submittedName>
        <fullName evidence="1">Uncharacterized protein</fullName>
    </submittedName>
</protein>
<sequence>MFDNRHVDGRDLRANDCPSLRTIWSSSKCNKFAILSFKNCFKLIENKQNNIRIENFLLNQFQRNSCGRNCFSIVLPGREIPKWFSHQSRGCWISFQLPPHWFNNSFLGFAFAAVGISNKYKPLLIAMRFKRLGTQRIITKCSKRQITSLPAVDFGNLPVRYVSRSEFLRNVEDDMEQLNEDGIEFQACLFGVCRNSSSGEYQLSLKAAERYCFGENGWEGKNFVEEYKLLVVLLHQREDETTLMTMTTTQQQDPVEVLELMIKRTSLTSTAKGLGCENCANVAPDVFGIEEDFGRARAYSQCGKPELVQQAIDSCPVDCIHWTSATRLSLLEDEMRRVERVNVRHTLKVSLLRNPRDLISFSKWAQAHPKNPNIWVALMLLGMGSSSVDVFRMATSRWEKRQAKMLAKAKVRMMKQKGSDQTESYWSNLWGKPRDYQNTGGSEGESTKSSCSILKMERALEKGC</sequence>
<dbReference type="Proteomes" id="UP001060215">
    <property type="component" value="Chromosome 7"/>
</dbReference>
<name>A0ACC0H5P6_9ERIC</name>
<evidence type="ECO:0000313" key="2">
    <source>
        <dbReference type="Proteomes" id="UP001060215"/>
    </source>
</evidence>
<reference evidence="1 2" key="1">
    <citation type="journal article" date="2022" name="Plant J.">
        <title>Chromosome-level genome of Camellia lanceoleosa provides a valuable resource for understanding genome evolution and self-incompatibility.</title>
        <authorList>
            <person name="Gong W."/>
            <person name="Xiao S."/>
            <person name="Wang L."/>
            <person name="Liao Z."/>
            <person name="Chang Y."/>
            <person name="Mo W."/>
            <person name="Hu G."/>
            <person name="Li W."/>
            <person name="Zhao G."/>
            <person name="Zhu H."/>
            <person name="Hu X."/>
            <person name="Ji K."/>
            <person name="Xiang X."/>
            <person name="Song Q."/>
            <person name="Yuan D."/>
            <person name="Jin S."/>
            <person name="Zhang L."/>
        </authorList>
    </citation>
    <scope>NUCLEOTIDE SEQUENCE [LARGE SCALE GENOMIC DNA]</scope>
    <source>
        <strain evidence="1">SQ_2022a</strain>
    </source>
</reference>
<proteinExistence type="predicted"/>
<gene>
    <name evidence="1" type="ORF">LOK49_LG07G02002</name>
</gene>
<accession>A0ACC0H5P6</accession>
<dbReference type="EMBL" id="CM045764">
    <property type="protein sequence ID" value="KAI8008107.1"/>
    <property type="molecule type" value="Genomic_DNA"/>
</dbReference>
<evidence type="ECO:0000313" key="1">
    <source>
        <dbReference type="EMBL" id="KAI8008107.1"/>
    </source>
</evidence>
<comment type="caution">
    <text evidence="1">The sequence shown here is derived from an EMBL/GenBank/DDBJ whole genome shotgun (WGS) entry which is preliminary data.</text>
</comment>
<keyword evidence="2" id="KW-1185">Reference proteome</keyword>
<organism evidence="1 2">
    <name type="scientific">Camellia lanceoleosa</name>
    <dbReference type="NCBI Taxonomy" id="1840588"/>
    <lineage>
        <taxon>Eukaryota</taxon>
        <taxon>Viridiplantae</taxon>
        <taxon>Streptophyta</taxon>
        <taxon>Embryophyta</taxon>
        <taxon>Tracheophyta</taxon>
        <taxon>Spermatophyta</taxon>
        <taxon>Magnoliopsida</taxon>
        <taxon>eudicotyledons</taxon>
        <taxon>Gunneridae</taxon>
        <taxon>Pentapetalae</taxon>
        <taxon>asterids</taxon>
        <taxon>Ericales</taxon>
        <taxon>Theaceae</taxon>
        <taxon>Camellia</taxon>
    </lineage>
</organism>